<gene>
    <name evidence="2" type="ORF">BXZ70DRAFT_1080916</name>
</gene>
<keyword evidence="3" id="KW-1185">Reference proteome</keyword>
<evidence type="ECO:0000313" key="2">
    <source>
        <dbReference type="EMBL" id="KAH8078423.1"/>
    </source>
</evidence>
<proteinExistence type="predicted"/>
<feature type="compositionally biased region" description="Basic and acidic residues" evidence="1">
    <location>
        <begin position="217"/>
        <end position="236"/>
    </location>
</feature>
<dbReference type="Proteomes" id="UP000813824">
    <property type="component" value="Unassembled WGS sequence"/>
</dbReference>
<feature type="region of interest" description="Disordered" evidence="1">
    <location>
        <begin position="140"/>
        <end position="187"/>
    </location>
</feature>
<name>A0A8K0UEX5_9AGAR</name>
<dbReference type="EMBL" id="JAEVFJ010000059">
    <property type="protein sequence ID" value="KAH8078423.1"/>
    <property type="molecule type" value="Genomic_DNA"/>
</dbReference>
<sequence length="490" mass="55507">MSNCSDSDCKGHHLPLFHTTQGHRTVQSTAPSNLDFTRRLDNAIESRRAQRDVLVGFFRIPREEGPLNMCPMAELVTASDCYFVVDIGRSPQLCASMFVSLPIQSVHQLEHSDDEISDNRVHLNELVQSGFHGSEYLMVANTDTPSPPSEEPLSLPRTPPSIAQSENQTSFSMRPKTKTTQQSVRNVPNPAKLLDVYPLSHGFLFRSRVSMWTLGDDEQRSRGSEKGRRRVDEKPGSRLLPSSEFDSGEPVGCYEWGGPDEKPAMFLRPEKARQNAIWSRSKKLREEKATRCGGAPVARRVQPVLTHLTAEKRTCPMAELVTASDCYDFVTYIGRSTATTREALKTQKNGSDRRAQPLSFSTYTINKQKRPQPSRHHAYGRSTNKFRCPPTLENDEDPCHVAASRRKQNEGRRPQRVPVIEHTGGTEKKVRTLYDETDEDHGRNITNEHARSYHTDDERKRKRGAYFKFREVIPVSMFSEEIERAGVGVK</sequence>
<organism evidence="2 3">
    <name type="scientific">Cristinia sonorae</name>
    <dbReference type="NCBI Taxonomy" id="1940300"/>
    <lineage>
        <taxon>Eukaryota</taxon>
        <taxon>Fungi</taxon>
        <taxon>Dikarya</taxon>
        <taxon>Basidiomycota</taxon>
        <taxon>Agaricomycotina</taxon>
        <taxon>Agaricomycetes</taxon>
        <taxon>Agaricomycetidae</taxon>
        <taxon>Agaricales</taxon>
        <taxon>Pleurotineae</taxon>
        <taxon>Stephanosporaceae</taxon>
        <taxon>Cristinia</taxon>
    </lineage>
</organism>
<feature type="compositionally biased region" description="Basic residues" evidence="1">
    <location>
        <begin position="367"/>
        <end position="379"/>
    </location>
</feature>
<feature type="compositionally biased region" description="Polar residues" evidence="1">
    <location>
        <begin position="162"/>
        <end position="186"/>
    </location>
</feature>
<dbReference type="AlphaFoldDB" id="A0A8K0UEX5"/>
<accession>A0A8K0UEX5</accession>
<feature type="region of interest" description="Disordered" evidence="1">
    <location>
        <begin position="216"/>
        <end position="246"/>
    </location>
</feature>
<evidence type="ECO:0000256" key="1">
    <source>
        <dbReference type="SAM" id="MobiDB-lite"/>
    </source>
</evidence>
<reference evidence="2" key="1">
    <citation type="journal article" date="2021" name="New Phytol.">
        <title>Evolutionary innovations through gain and loss of genes in the ectomycorrhizal Boletales.</title>
        <authorList>
            <person name="Wu G."/>
            <person name="Miyauchi S."/>
            <person name="Morin E."/>
            <person name="Kuo A."/>
            <person name="Drula E."/>
            <person name="Varga T."/>
            <person name="Kohler A."/>
            <person name="Feng B."/>
            <person name="Cao Y."/>
            <person name="Lipzen A."/>
            <person name="Daum C."/>
            <person name="Hundley H."/>
            <person name="Pangilinan J."/>
            <person name="Johnson J."/>
            <person name="Barry K."/>
            <person name="LaButti K."/>
            <person name="Ng V."/>
            <person name="Ahrendt S."/>
            <person name="Min B."/>
            <person name="Choi I.G."/>
            <person name="Park H."/>
            <person name="Plett J.M."/>
            <person name="Magnuson J."/>
            <person name="Spatafora J.W."/>
            <person name="Nagy L.G."/>
            <person name="Henrissat B."/>
            <person name="Grigoriev I.V."/>
            <person name="Yang Z.L."/>
            <person name="Xu J."/>
            <person name="Martin F.M."/>
        </authorList>
    </citation>
    <scope>NUCLEOTIDE SEQUENCE</scope>
    <source>
        <strain evidence="2">KKN 215</strain>
    </source>
</reference>
<evidence type="ECO:0000313" key="3">
    <source>
        <dbReference type="Proteomes" id="UP000813824"/>
    </source>
</evidence>
<comment type="caution">
    <text evidence="2">The sequence shown here is derived from an EMBL/GenBank/DDBJ whole genome shotgun (WGS) entry which is preliminary data.</text>
</comment>
<protein>
    <submittedName>
        <fullName evidence="2">Uncharacterized protein</fullName>
    </submittedName>
</protein>
<feature type="region of interest" description="Disordered" evidence="1">
    <location>
        <begin position="367"/>
        <end position="428"/>
    </location>
</feature>